<reference evidence="2" key="1">
    <citation type="journal article" date="2015" name="Nature">
        <title>Complex archaea that bridge the gap between prokaryotes and eukaryotes.</title>
        <authorList>
            <person name="Spang A."/>
            <person name="Saw J.H."/>
            <person name="Jorgensen S.L."/>
            <person name="Zaremba-Niedzwiedzka K."/>
            <person name="Martijn J."/>
            <person name="Lind A.E."/>
            <person name="van Eijk R."/>
            <person name="Schleper C."/>
            <person name="Guy L."/>
            <person name="Ettema T.J."/>
        </authorList>
    </citation>
    <scope>NUCLEOTIDE SEQUENCE</scope>
</reference>
<dbReference type="PANTHER" id="PTHR46229:SF2">
    <property type="entry name" value="BOLA-LIKE PROTEIN 1"/>
    <property type="match status" value="1"/>
</dbReference>
<evidence type="ECO:0008006" key="3">
    <source>
        <dbReference type="Google" id="ProtNLM"/>
    </source>
</evidence>
<name>A0A0F8VRT6_9ZZZZ</name>
<evidence type="ECO:0000256" key="1">
    <source>
        <dbReference type="ARBA" id="ARBA00005578"/>
    </source>
</evidence>
<dbReference type="PANTHER" id="PTHR46229">
    <property type="entry name" value="BOLA TRANSCRIPTION REGULATOR"/>
    <property type="match status" value="1"/>
</dbReference>
<dbReference type="Gene3D" id="3.30.300.90">
    <property type="entry name" value="BolA-like"/>
    <property type="match status" value="1"/>
</dbReference>
<dbReference type="SUPFAM" id="SSF82657">
    <property type="entry name" value="BolA-like"/>
    <property type="match status" value="1"/>
</dbReference>
<accession>A0A0F8VRT6</accession>
<proteinExistence type="inferred from homology"/>
<dbReference type="EMBL" id="LAZR01069789">
    <property type="protein sequence ID" value="KKK47022.1"/>
    <property type="molecule type" value="Genomic_DNA"/>
</dbReference>
<dbReference type="InterPro" id="IPR036065">
    <property type="entry name" value="BolA-like_sf"/>
</dbReference>
<organism evidence="2">
    <name type="scientific">marine sediment metagenome</name>
    <dbReference type="NCBI Taxonomy" id="412755"/>
    <lineage>
        <taxon>unclassified sequences</taxon>
        <taxon>metagenomes</taxon>
        <taxon>ecological metagenomes</taxon>
    </lineage>
</organism>
<gene>
    <name evidence="2" type="ORF">LCGC14_3159380</name>
</gene>
<dbReference type="Pfam" id="PF01722">
    <property type="entry name" value="BolA"/>
    <property type="match status" value="1"/>
</dbReference>
<sequence length="78" mass="8388">MTIDDQIKDNIRQAIPDAQIEVAGNGRHFSITVISSEFEGKRPLAKQQLVYSAIAPLMAGLDAPVHAVDSLKTLTPSS</sequence>
<dbReference type="GO" id="GO:0006351">
    <property type="term" value="P:DNA-templated transcription"/>
    <property type="evidence" value="ECO:0007669"/>
    <property type="project" value="TreeGrafter"/>
</dbReference>
<dbReference type="AlphaFoldDB" id="A0A0F8VRT6"/>
<dbReference type="InterPro" id="IPR050961">
    <property type="entry name" value="BolA/IbaG_stress_morph_reg"/>
</dbReference>
<dbReference type="InterPro" id="IPR002634">
    <property type="entry name" value="BolA"/>
</dbReference>
<dbReference type="PIRSF" id="PIRSF003113">
    <property type="entry name" value="BolA"/>
    <property type="match status" value="1"/>
</dbReference>
<protein>
    <recommendedName>
        <fullName evidence="3">BolA family protein</fullName>
    </recommendedName>
</protein>
<comment type="caution">
    <text evidence="2">The sequence shown here is derived from an EMBL/GenBank/DDBJ whole genome shotgun (WGS) entry which is preliminary data.</text>
</comment>
<evidence type="ECO:0000313" key="2">
    <source>
        <dbReference type="EMBL" id="KKK47022.1"/>
    </source>
</evidence>
<comment type="similarity">
    <text evidence="1">Belongs to the BolA/IbaG family.</text>
</comment>
<dbReference type="GO" id="GO:0005829">
    <property type="term" value="C:cytosol"/>
    <property type="evidence" value="ECO:0007669"/>
    <property type="project" value="TreeGrafter"/>
</dbReference>